<gene>
    <name evidence="1" type="ORF">EXIGLDRAFT_847233</name>
</gene>
<accession>A0A166N3L0</accession>
<dbReference type="EMBL" id="KV426782">
    <property type="protein sequence ID" value="KZV78713.1"/>
    <property type="molecule type" value="Genomic_DNA"/>
</dbReference>
<dbReference type="Gene3D" id="3.80.10.10">
    <property type="entry name" value="Ribonuclease Inhibitor"/>
    <property type="match status" value="1"/>
</dbReference>
<organism evidence="1 2">
    <name type="scientific">Exidia glandulosa HHB12029</name>
    <dbReference type="NCBI Taxonomy" id="1314781"/>
    <lineage>
        <taxon>Eukaryota</taxon>
        <taxon>Fungi</taxon>
        <taxon>Dikarya</taxon>
        <taxon>Basidiomycota</taxon>
        <taxon>Agaricomycotina</taxon>
        <taxon>Agaricomycetes</taxon>
        <taxon>Auriculariales</taxon>
        <taxon>Exidiaceae</taxon>
        <taxon>Exidia</taxon>
    </lineage>
</organism>
<protein>
    <recommendedName>
        <fullName evidence="3">F-box domain-containing protein</fullName>
    </recommendedName>
</protein>
<keyword evidence="2" id="KW-1185">Reference proteome</keyword>
<dbReference type="Proteomes" id="UP000077266">
    <property type="component" value="Unassembled WGS sequence"/>
</dbReference>
<evidence type="ECO:0000313" key="1">
    <source>
        <dbReference type="EMBL" id="KZV78713.1"/>
    </source>
</evidence>
<evidence type="ECO:0000313" key="2">
    <source>
        <dbReference type="Proteomes" id="UP000077266"/>
    </source>
</evidence>
<dbReference type="SUPFAM" id="SSF81383">
    <property type="entry name" value="F-box domain"/>
    <property type="match status" value="1"/>
</dbReference>
<dbReference type="AlphaFoldDB" id="A0A166N3L0"/>
<reference evidence="1 2" key="1">
    <citation type="journal article" date="2016" name="Mol. Biol. Evol.">
        <title>Comparative Genomics of Early-Diverging Mushroom-Forming Fungi Provides Insights into the Origins of Lignocellulose Decay Capabilities.</title>
        <authorList>
            <person name="Nagy L.G."/>
            <person name="Riley R."/>
            <person name="Tritt A."/>
            <person name="Adam C."/>
            <person name="Daum C."/>
            <person name="Floudas D."/>
            <person name="Sun H."/>
            <person name="Yadav J.S."/>
            <person name="Pangilinan J."/>
            <person name="Larsson K.H."/>
            <person name="Matsuura K."/>
            <person name="Barry K."/>
            <person name="Labutti K."/>
            <person name="Kuo R."/>
            <person name="Ohm R.A."/>
            <person name="Bhattacharya S.S."/>
            <person name="Shirouzu T."/>
            <person name="Yoshinaga Y."/>
            <person name="Martin F.M."/>
            <person name="Grigoriev I.V."/>
            <person name="Hibbett D.S."/>
        </authorList>
    </citation>
    <scope>NUCLEOTIDE SEQUENCE [LARGE SCALE GENOMIC DNA]</scope>
    <source>
        <strain evidence="1 2">HHB12029</strain>
    </source>
</reference>
<dbReference type="InterPro" id="IPR036047">
    <property type="entry name" value="F-box-like_dom_sf"/>
</dbReference>
<sequence length="462" mass="52046">MIDKLQVPALGGDEEAVVICSKRRALSYDTQLVARAHIVTLGDDVKRMVFGKLLLRDCVAVSHICAYWRWLAVNDPLLWTALAGSPARIPVLYARIGSTTAIDVQLDFRRDALDDIVSCISGYFDRMKSIRLITEDGRRVRAAVWRRVLDLLSSPGQSLQRLHLQNGDFIPPTFALAARGTTSRLRELVLLGILIPDFSLLPATLVSFAYGSPTCDCNVQLAFRDLQTILRTCPALKDLWLSVALPVKFAEIDCAHPPTVQLHRLWLNVMSDTTVTQQLLNFMTCRNMHHVDVCHFEDDLVHEVMQNLEGHVISILPSTMWDDNVCDIVATDSGDRSRYIRGAELEQMRTYPLLWSSLVSLTMCGDIKDRLEHPPPHSPCLQSLRLLYHPISDLRATARTIDPVQPWKLDNSDWQCPNLHTVEFALSSCGSQMVTCRRSVARFAYLRVPYFDSLLASCRIPA</sequence>
<dbReference type="InParanoid" id="A0A166N3L0"/>
<evidence type="ECO:0008006" key="3">
    <source>
        <dbReference type="Google" id="ProtNLM"/>
    </source>
</evidence>
<proteinExistence type="predicted"/>
<dbReference type="InterPro" id="IPR032675">
    <property type="entry name" value="LRR_dom_sf"/>
</dbReference>
<name>A0A166N3L0_EXIGL</name>